<dbReference type="InterPro" id="IPR037171">
    <property type="entry name" value="NagB/RpiA_transferase-like"/>
</dbReference>
<keyword evidence="3 5" id="KW-0067">ATP-binding</keyword>
<evidence type="ECO:0000256" key="3">
    <source>
        <dbReference type="ARBA" id="ARBA00022840"/>
    </source>
</evidence>
<dbReference type="GO" id="GO:0030272">
    <property type="term" value="F:5-formyltetrahydrofolate cyclo-ligase activity"/>
    <property type="evidence" value="ECO:0007669"/>
    <property type="project" value="UniProtKB-EC"/>
</dbReference>
<sequence length="199" mass="21609">MTEPLDWKAFRRAERERLLDARRAIGAAERERLTATLARQLDAAVPARPGAALGLYWPIKGEIDLRAWAEAFAARHAMTLALPVVVEKAAPLEFRAWAPGDAMERGFWNILVPAARRVVVPAVVIAPLVGFQAAGCWRLGYGGGYFDRTLASLAPRPFAVGLGLGGAELATIHPQPHDVPMDVLVTETRILPAAQSFSR</sequence>
<dbReference type="GO" id="GO:0035999">
    <property type="term" value="P:tetrahydrofolate interconversion"/>
    <property type="evidence" value="ECO:0007669"/>
    <property type="project" value="TreeGrafter"/>
</dbReference>
<evidence type="ECO:0000313" key="6">
    <source>
        <dbReference type="EMBL" id="KPL54118.1"/>
    </source>
</evidence>
<evidence type="ECO:0000256" key="2">
    <source>
        <dbReference type="ARBA" id="ARBA00022741"/>
    </source>
</evidence>
<keyword evidence="5" id="KW-0460">Magnesium</keyword>
<protein>
    <recommendedName>
        <fullName evidence="5">5-formyltetrahydrofolate cyclo-ligase</fullName>
        <ecNumber evidence="5">6.3.3.2</ecNumber>
    </recommendedName>
</protein>
<reference evidence="6 7" key="1">
    <citation type="submission" date="2015-09" db="EMBL/GenBank/DDBJ databases">
        <authorList>
            <person name="Jackson K.R."/>
            <person name="Lunt B.L."/>
            <person name="Fisher J.N.B."/>
            <person name="Gardner A.V."/>
            <person name="Bailey M.E."/>
            <person name="Deus L.M."/>
            <person name="Earl A.S."/>
            <person name="Gibby P.D."/>
            <person name="Hartmann K.A."/>
            <person name="Liu J.E."/>
            <person name="Manci A.M."/>
            <person name="Nielsen D.A."/>
            <person name="Solomon M.B."/>
            <person name="Breakwell D.P."/>
            <person name="Burnett S.H."/>
            <person name="Grose J.H."/>
        </authorList>
    </citation>
    <scope>NUCLEOTIDE SEQUENCE [LARGE SCALE GENOMIC DNA]</scope>
    <source>
        <strain evidence="6 7">16</strain>
    </source>
</reference>
<dbReference type="PIRSF" id="PIRSF006806">
    <property type="entry name" value="FTHF_cligase"/>
    <property type="match status" value="1"/>
</dbReference>
<comment type="caution">
    <text evidence="6">The sequence shown here is derived from an EMBL/GenBank/DDBJ whole genome shotgun (WGS) entry which is preliminary data.</text>
</comment>
<name>A0A0P6VSE1_9HYPH</name>
<dbReference type="GO" id="GO:0009396">
    <property type="term" value="P:folic acid-containing compound biosynthetic process"/>
    <property type="evidence" value="ECO:0007669"/>
    <property type="project" value="TreeGrafter"/>
</dbReference>
<evidence type="ECO:0000313" key="7">
    <source>
        <dbReference type="Proteomes" id="UP000048984"/>
    </source>
</evidence>
<dbReference type="PANTHER" id="PTHR23407">
    <property type="entry name" value="ATPASE INHIBITOR/5-FORMYLTETRAHYDROFOLATE CYCLO-LIGASE"/>
    <property type="match status" value="1"/>
</dbReference>
<keyword evidence="5" id="KW-0479">Metal-binding</keyword>
<dbReference type="InterPro" id="IPR024185">
    <property type="entry name" value="FTHF_cligase-like_sf"/>
</dbReference>
<evidence type="ECO:0000256" key="5">
    <source>
        <dbReference type="RuleBase" id="RU361279"/>
    </source>
</evidence>
<dbReference type="Pfam" id="PF01812">
    <property type="entry name" value="5-FTHF_cyc-lig"/>
    <property type="match status" value="1"/>
</dbReference>
<dbReference type="RefSeq" id="WP_054360284.1">
    <property type="nucleotide sequence ID" value="NZ_LJYW01000001.1"/>
</dbReference>
<evidence type="ECO:0000256" key="4">
    <source>
        <dbReference type="PIRSR" id="PIRSR006806-1"/>
    </source>
</evidence>
<feature type="binding site" evidence="4">
    <location>
        <position position="62"/>
    </location>
    <ligand>
        <name>substrate</name>
    </ligand>
</feature>
<dbReference type="GO" id="GO:0005524">
    <property type="term" value="F:ATP binding"/>
    <property type="evidence" value="ECO:0007669"/>
    <property type="project" value="UniProtKB-KW"/>
</dbReference>
<dbReference type="EMBL" id="LJYW01000001">
    <property type="protein sequence ID" value="KPL54118.1"/>
    <property type="molecule type" value="Genomic_DNA"/>
</dbReference>
<dbReference type="SUPFAM" id="SSF100950">
    <property type="entry name" value="NagB/RpiA/CoA transferase-like"/>
    <property type="match status" value="1"/>
</dbReference>
<dbReference type="Proteomes" id="UP000048984">
    <property type="component" value="Unassembled WGS sequence"/>
</dbReference>
<gene>
    <name evidence="6" type="ORF">ABB55_19430</name>
</gene>
<accession>A0A0P6VSE1</accession>
<dbReference type="InterPro" id="IPR002698">
    <property type="entry name" value="FTHF_cligase"/>
</dbReference>
<keyword evidence="7" id="KW-1185">Reference proteome</keyword>
<keyword evidence="2 5" id="KW-0547">Nucleotide-binding</keyword>
<comment type="similarity">
    <text evidence="1 5">Belongs to the 5-formyltetrahydrofolate cyclo-ligase family.</text>
</comment>
<dbReference type="STRING" id="665126.ABB55_19430"/>
<evidence type="ECO:0000256" key="1">
    <source>
        <dbReference type="ARBA" id="ARBA00010638"/>
    </source>
</evidence>
<dbReference type="NCBIfam" id="TIGR02727">
    <property type="entry name" value="MTHFS_bact"/>
    <property type="match status" value="1"/>
</dbReference>
<comment type="catalytic activity">
    <reaction evidence="5">
        <text>(6S)-5-formyl-5,6,7,8-tetrahydrofolate + ATP = (6R)-5,10-methenyltetrahydrofolate + ADP + phosphate</text>
        <dbReference type="Rhea" id="RHEA:10488"/>
        <dbReference type="ChEBI" id="CHEBI:30616"/>
        <dbReference type="ChEBI" id="CHEBI:43474"/>
        <dbReference type="ChEBI" id="CHEBI:57455"/>
        <dbReference type="ChEBI" id="CHEBI:57457"/>
        <dbReference type="ChEBI" id="CHEBI:456216"/>
        <dbReference type="EC" id="6.3.3.2"/>
    </reaction>
</comment>
<comment type="cofactor">
    <cofactor evidence="5">
        <name>Mg(2+)</name>
        <dbReference type="ChEBI" id="CHEBI:18420"/>
    </cofactor>
</comment>
<organism evidence="6 7">
    <name type="scientific">Prosthecodimorpha hirschii</name>
    <dbReference type="NCBI Taxonomy" id="665126"/>
    <lineage>
        <taxon>Bacteria</taxon>
        <taxon>Pseudomonadati</taxon>
        <taxon>Pseudomonadota</taxon>
        <taxon>Alphaproteobacteria</taxon>
        <taxon>Hyphomicrobiales</taxon>
        <taxon>Ancalomicrobiaceae</taxon>
        <taxon>Prosthecodimorpha</taxon>
    </lineage>
</organism>
<dbReference type="PANTHER" id="PTHR23407:SF1">
    <property type="entry name" value="5-FORMYLTETRAHYDROFOLATE CYCLO-LIGASE"/>
    <property type="match status" value="1"/>
</dbReference>
<reference evidence="6 7" key="2">
    <citation type="submission" date="2015-10" db="EMBL/GenBank/DDBJ databases">
        <title>Draft Genome Sequence of Prosthecomicrobium hirschii ATCC 27832.</title>
        <authorList>
            <person name="Daniel J."/>
            <person name="Givan S.A."/>
            <person name="Brun Y.V."/>
            <person name="Brown P.J."/>
        </authorList>
    </citation>
    <scope>NUCLEOTIDE SEQUENCE [LARGE SCALE GENOMIC DNA]</scope>
    <source>
        <strain evidence="6 7">16</strain>
    </source>
</reference>
<dbReference type="GO" id="GO:0046872">
    <property type="term" value="F:metal ion binding"/>
    <property type="evidence" value="ECO:0007669"/>
    <property type="project" value="UniProtKB-KW"/>
</dbReference>
<proteinExistence type="inferred from homology"/>
<dbReference type="Gene3D" id="3.40.50.10420">
    <property type="entry name" value="NagB/RpiA/CoA transferase-like"/>
    <property type="match status" value="1"/>
</dbReference>
<dbReference type="EC" id="6.3.3.2" evidence="5"/>
<dbReference type="AlphaFoldDB" id="A0A0P6VSE1"/>